<name>A0A2P2PBI8_RHIMU</name>
<evidence type="ECO:0000313" key="1">
    <source>
        <dbReference type="EMBL" id="MBX52120.1"/>
    </source>
</evidence>
<sequence length="56" mass="6460">MSLNNFVLIPKCNCKNRVEFQELNVFIHSPLMSPEISEPNVYRWQGCTKMPCITAS</sequence>
<proteinExistence type="predicted"/>
<protein>
    <submittedName>
        <fullName evidence="1">Uncharacterized protein</fullName>
    </submittedName>
</protein>
<dbReference type="EMBL" id="GGEC01071636">
    <property type="protein sequence ID" value="MBX52120.1"/>
    <property type="molecule type" value="Transcribed_RNA"/>
</dbReference>
<accession>A0A2P2PBI8</accession>
<reference evidence="1" key="1">
    <citation type="submission" date="2018-02" db="EMBL/GenBank/DDBJ databases">
        <title>Rhizophora mucronata_Transcriptome.</title>
        <authorList>
            <person name="Meera S.P."/>
            <person name="Sreeshan A."/>
            <person name="Augustine A."/>
        </authorList>
    </citation>
    <scope>NUCLEOTIDE SEQUENCE</scope>
    <source>
        <tissue evidence="1">Leaf</tissue>
    </source>
</reference>
<dbReference type="AlphaFoldDB" id="A0A2P2PBI8"/>
<organism evidence="1">
    <name type="scientific">Rhizophora mucronata</name>
    <name type="common">Asiatic mangrove</name>
    <dbReference type="NCBI Taxonomy" id="61149"/>
    <lineage>
        <taxon>Eukaryota</taxon>
        <taxon>Viridiplantae</taxon>
        <taxon>Streptophyta</taxon>
        <taxon>Embryophyta</taxon>
        <taxon>Tracheophyta</taxon>
        <taxon>Spermatophyta</taxon>
        <taxon>Magnoliopsida</taxon>
        <taxon>eudicotyledons</taxon>
        <taxon>Gunneridae</taxon>
        <taxon>Pentapetalae</taxon>
        <taxon>rosids</taxon>
        <taxon>fabids</taxon>
        <taxon>Malpighiales</taxon>
        <taxon>Rhizophoraceae</taxon>
        <taxon>Rhizophora</taxon>
    </lineage>
</organism>